<dbReference type="EMBL" id="WURB01000014">
    <property type="protein sequence ID" value="MXQ13220.1"/>
    <property type="molecule type" value="Genomic_DNA"/>
</dbReference>
<keyword evidence="2" id="KW-1185">Reference proteome</keyword>
<organism evidence="1 2">
    <name type="scientific">Microvirga makkahensis</name>
    <dbReference type="NCBI Taxonomy" id="1128670"/>
    <lineage>
        <taxon>Bacteria</taxon>
        <taxon>Pseudomonadati</taxon>
        <taxon>Pseudomonadota</taxon>
        <taxon>Alphaproteobacteria</taxon>
        <taxon>Hyphomicrobiales</taxon>
        <taxon>Methylobacteriaceae</taxon>
        <taxon>Microvirga</taxon>
    </lineage>
</organism>
<accession>A0A7X3SQC8</accession>
<comment type="caution">
    <text evidence="1">The sequence shown here is derived from an EMBL/GenBank/DDBJ whole genome shotgun (WGS) entry which is preliminary data.</text>
</comment>
<reference evidence="1 2" key="1">
    <citation type="submission" date="2019-12" db="EMBL/GenBank/DDBJ databases">
        <authorList>
            <person name="Yuan C.-G."/>
        </authorList>
    </citation>
    <scope>NUCLEOTIDE SEQUENCE [LARGE SCALE GENOMIC DNA]</scope>
    <source>
        <strain evidence="1 2">KCTC 23863</strain>
    </source>
</reference>
<proteinExistence type="predicted"/>
<dbReference type="AlphaFoldDB" id="A0A7X3SQC8"/>
<evidence type="ECO:0000313" key="1">
    <source>
        <dbReference type="EMBL" id="MXQ13220.1"/>
    </source>
</evidence>
<protein>
    <recommendedName>
        <fullName evidence="3">MSP domain-containing protein</fullName>
    </recommendedName>
</protein>
<reference evidence="1 2" key="2">
    <citation type="submission" date="2020-01" db="EMBL/GenBank/DDBJ databases">
        <title>Microvirga sp. nov., an arsenate reduction bacterium isolated from Tibet hotspring sediments.</title>
        <authorList>
            <person name="Xian W.-D."/>
            <person name="Li W.-J."/>
        </authorList>
    </citation>
    <scope>NUCLEOTIDE SEQUENCE [LARGE SCALE GENOMIC DNA]</scope>
    <source>
        <strain evidence="1 2">KCTC 23863</strain>
    </source>
</reference>
<name>A0A7X3SQC8_9HYPH</name>
<sequence length="134" mass="14544">MLVLALAGLFPATADAQSGLLQRATELPPIELSSGKPLAQAPYEIEAGKYYRLTIRSDGSQELALAGPEFFRNVWINEVVINDIEVRPLGLDSLEFDAEGEATISFVPIRPGRFELRIPGTTGASQRAEFLVKG</sequence>
<dbReference type="Proteomes" id="UP000436483">
    <property type="component" value="Unassembled WGS sequence"/>
</dbReference>
<evidence type="ECO:0000313" key="2">
    <source>
        <dbReference type="Proteomes" id="UP000436483"/>
    </source>
</evidence>
<gene>
    <name evidence="1" type="ORF">GR328_17465</name>
</gene>
<evidence type="ECO:0008006" key="3">
    <source>
        <dbReference type="Google" id="ProtNLM"/>
    </source>
</evidence>
<dbReference type="OrthoDB" id="5343781at2"/>